<dbReference type="GO" id="GO:0005829">
    <property type="term" value="C:cytosol"/>
    <property type="evidence" value="ECO:0007669"/>
    <property type="project" value="TreeGrafter"/>
</dbReference>
<name>A0A9W9KLI3_9EURO</name>
<evidence type="ECO:0000256" key="1">
    <source>
        <dbReference type="ARBA" id="ARBA00005298"/>
    </source>
</evidence>
<reference evidence="3" key="1">
    <citation type="submission" date="2022-11" db="EMBL/GenBank/DDBJ databases">
        <authorList>
            <person name="Petersen C."/>
        </authorList>
    </citation>
    <scope>NUCLEOTIDE SEQUENCE</scope>
    <source>
        <strain evidence="3">IBT 30761</strain>
    </source>
</reference>
<dbReference type="EMBL" id="JAPQKI010000002">
    <property type="protein sequence ID" value="KAJ5110685.1"/>
    <property type="molecule type" value="Genomic_DNA"/>
</dbReference>
<dbReference type="GeneID" id="81352693"/>
<dbReference type="AlphaFoldDB" id="A0A9W9KLI3"/>
<accession>A0A9W9KLI3</accession>
<comment type="caution">
    <text evidence="3">The sequence shown here is derived from an EMBL/GenBank/DDBJ whole genome shotgun (WGS) entry which is preliminary data.</text>
</comment>
<dbReference type="PANTHER" id="PTHR11188:SF17">
    <property type="entry name" value="FI21816P1"/>
    <property type="match status" value="1"/>
</dbReference>
<dbReference type="Proteomes" id="UP001149074">
    <property type="component" value="Unassembled WGS sequence"/>
</dbReference>
<keyword evidence="4" id="KW-1185">Reference proteome</keyword>
<evidence type="ECO:0000313" key="3">
    <source>
        <dbReference type="EMBL" id="KAJ5110685.1"/>
    </source>
</evidence>
<organism evidence="3 4">
    <name type="scientific">Penicillium argentinense</name>
    <dbReference type="NCBI Taxonomy" id="1131581"/>
    <lineage>
        <taxon>Eukaryota</taxon>
        <taxon>Fungi</taxon>
        <taxon>Dikarya</taxon>
        <taxon>Ascomycota</taxon>
        <taxon>Pezizomycotina</taxon>
        <taxon>Eurotiomycetes</taxon>
        <taxon>Eurotiomycetidae</taxon>
        <taxon>Eurotiales</taxon>
        <taxon>Aspergillaceae</taxon>
        <taxon>Penicillium</taxon>
    </lineage>
</organism>
<evidence type="ECO:0000259" key="2">
    <source>
        <dbReference type="Pfam" id="PF02752"/>
    </source>
</evidence>
<reference evidence="3" key="2">
    <citation type="journal article" date="2023" name="IMA Fungus">
        <title>Comparative genomic study of the Penicillium genus elucidates a diverse pangenome and 15 lateral gene transfer events.</title>
        <authorList>
            <person name="Petersen C."/>
            <person name="Sorensen T."/>
            <person name="Nielsen M.R."/>
            <person name="Sondergaard T.E."/>
            <person name="Sorensen J.L."/>
            <person name="Fitzpatrick D.A."/>
            <person name="Frisvad J.C."/>
            <person name="Nielsen K.L."/>
        </authorList>
    </citation>
    <scope>NUCLEOTIDE SEQUENCE</scope>
    <source>
        <strain evidence="3">IBT 30761</strain>
    </source>
</reference>
<dbReference type="GO" id="GO:0005886">
    <property type="term" value="C:plasma membrane"/>
    <property type="evidence" value="ECO:0007669"/>
    <property type="project" value="TreeGrafter"/>
</dbReference>
<comment type="similarity">
    <text evidence="1">Belongs to the arrestin family.</text>
</comment>
<dbReference type="InterPro" id="IPR014752">
    <property type="entry name" value="Arrestin-like_C"/>
</dbReference>
<dbReference type="GO" id="GO:0031625">
    <property type="term" value="F:ubiquitin protein ligase binding"/>
    <property type="evidence" value="ECO:0007669"/>
    <property type="project" value="TreeGrafter"/>
</dbReference>
<dbReference type="PANTHER" id="PTHR11188">
    <property type="entry name" value="ARRESTIN DOMAIN CONTAINING PROTEIN"/>
    <property type="match status" value="1"/>
</dbReference>
<dbReference type="InterPro" id="IPR050357">
    <property type="entry name" value="Arrestin_domain-protein"/>
</dbReference>
<protein>
    <recommendedName>
        <fullName evidence="2">Arrestin C-terminal-like domain-containing protein</fullName>
    </recommendedName>
</protein>
<feature type="domain" description="Arrestin C-terminal-like" evidence="2">
    <location>
        <begin position="122"/>
        <end position="253"/>
    </location>
</feature>
<dbReference type="Gene3D" id="2.60.40.640">
    <property type="match status" value="1"/>
</dbReference>
<sequence>MFRKDTVQATLSLRDDTFTKSYSEGITYERNQVLATSKMRSSFELPAGTYDFPFELPLERKMMDTLMGPGHEYHSYQVHAALHRRFAADVRLSQPIIIYRSPLHQIDIEEPFLMSEEGQIDEKLNYRVTIPSQNIPFGSSFPVDLHFAPFRKDLKPGAITLQVMEKHQLQIPLTASETVTYNSLSFRAHKSHLIFSQTYDEKDWNGSESELLDLEWSTSKLVHLPQDLQSCTQTVQSRTITVNHTLCFQVDFKDEDGDVTTASYPQFLSIVLH</sequence>
<dbReference type="OrthoDB" id="2333384at2759"/>
<gene>
    <name evidence="3" type="ORF">N7532_001220</name>
</gene>
<dbReference type="Pfam" id="PF02752">
    <property type="entry name" value="Arrestin_C"/>
    <property type="match status" value="1"/>
</dbReference>
<dbReference type="GO" id="GO:0070086">
    <property type="term" value="P:ubiquitin-dependent endocytosis"/>
    <property type="evidence" value="ECO:0007669"/>
    <property type="project" value="TreeGrafter"/>
</dbReference>
<proteinExistence type="inferred from homology"/>
<dbReference type="GO" id="GO:0030674">
    <property type="term" value="F:protein-macromolecule adaptor activity"/>
    <property type="evidence" value="ECO:0007669"/>
    <property type="project" value="TreeGrafter"/>
</dbReference>
<evidence type="ECO:0000313" key="4">
    <source>
        <dbReference type="Proteomes" id="UP001149074"/>
    </source>
</evidence>
<dbReference type="RefSeq" id="XP_056478755.1">
    <property type="nucleotide sequence ID" value="XM_056613714.1"/>
</dbReference>
<dbReference type="InterPro" id="IPR011022">
    <property type="entry name" value="Arrestin_C-like"/>
</dbReference>